<reference evidence="2 3" key="1">
    <citation type="submission" date="2016-05" db="EMBL/GenBank/DDBJ databases">
        <title>Niabella ginsenosidivorans BS26 whole genome sequencing.</title>
        <authorList>
            <person name="Im W.T."/>
            <person name="Siddiqi M.Z."/>
        </authorList>
    </citation>
    <scope>NUCLEOTIDE SEQUENCE [LARGE SCALE GENOMIC DNA]</scope>
    <source>
        <strain evidence="2 3">BS26</strain>
    </source>
</reference>
<feature type="signal peptide" evidence="1">
    <location>
        <begin position="1"/>
        <end position="21"/>
    </location>
</feature>
<dbReference type="Gene3D" id="2.60.40.2130">
    <property type="entry name" value="F-spondin domain"/>
    <property type="match status" value="2"/>
</dbReference>
<dbReference type="EMBL" id="CP015772">
    <property type="protein sequence ID" value="ANH81178.1"/>
    <property type="molecule type" value="Genomic_DNA"/>
</dbReference>
<dbReference type="NCBIfam" id="NF038123">
    <property type="entry name" value="NF038123_dom"/>
    <property type="match status" value="2"/>
</dbReference>
<dbReference type="InterPro" id="IPR009465">
    <property type="entry name" value="Spondin_N"/>
</dbReference>
<accession>A0A1A9I0K5</accession>
<gene>
    <name evidence="2" type="ORF">A8C56_09465</name>
</gene>
<proteinExistence type="predicted"/>
<evidence type="ECO:0000313" key="3">
    <source>
        <dbReference type="Proteomes" id="UP000077667"/>
    </source>
</evidence>
<evidence type="ECO:0008006" key="4">
    <source>
        <dbReference type="Google" id="ProtNLM"/>
    </source>
</evidence>
<keyword evidence="1" id="KW-0732">Signal</keyword>
<dbReference type="AlphaFoldDB" id="A0A1A9I0K5"/>
<keyword evidence="3" id="KW-1185">Reference proteome</keyword>
<dbReference type="InterPro" id="IPR038678">
    <property type="entry name" value="Spondin_N_sf"/>
</dbReference>
<sequence length="434" mass="45265">MMKCKHFAWLSLVALPLMIVACDKNDNNIPSTSTTTITVENVLASKLLVESGIFKNDGASPVIMPGESISLKFSAAKGQAISFATMYGWSNDLFFAPAGPGIKLYEDTGTPIEGDVSSQISLWDNGTRINQVPGASVSHPGTAETTPKNIMEVNGTDAQGNTYAAASKLMNATLHYDGNSMFTLTIANASGSTSNPTPFSPGVWAISYIAGGNLLNPNPIYEAGKLSANGLTNIAEMGDNSVLGNYIAGQTGTFTPLSPVLVVVYSGIDNPIYKTGEKDRGKGLKELAQKGNASGLAAYLKTVQGVRDVYVLAAEGSTVLLPKIGGQAGSSVSQELMVAKGDRLAIATMYGLSNDWFFASKDNGVDATSKGDISSSIGLFDDGTAVNQFPGAGITQFNLAGTPLEESKAIEAVPNPNAFTTLPAIPEIIKVTLK</sequence>
<protein>
    <recommendedName>
        <fullName evidence="4">Spondin domain-containing protein</fullName>
    </recommendedName>
</protein>
<evidence type="ECO:0000313" key="2">
    <source>
        <dbReference type="EMBL" id="ANH81178.1"/>
    </source>
</evidence>
<dbReference type="KEGG" id="nia:A8C56_09465"/>
<name>A0A1A9I0K5_9BACT</name>
<evidence type="ECO:0000256" key="1">
    <source>
        <dbReference type="SAM" id="SignalP"/>
    </source>
</evidence>
<organism evidence="2 3">
    <name type="scientific">Niabella ginsenosidivorans</name>
    <dbReference type="NCBI Taxonomy" id="1176587"/>
    <lineage>
        <taxon>Bacteria</taxon>
        <taxon>Pseudomonadati</taxon>
        <taxon>Bacteroidota</taxon>
        <taxon>Chitinophagia</taxon>
        <taxon>Chitinophagales</taxon>
        <taxon>Chitinophagaceae</taxon>
        <taxon>Niabella</taxon>
    </lineage>
</organism>
<dbReference type="Proteomes" id="UP000077667">
    <property type="component" value="Chromosome"/>
</dbReference>
<feature type="chain" id="PRO_5008389685" description="Spondin domain-containing protein" evidence="1">
    <location>
        <begin position="22"/>
        <end position="434"/>
    </location>
</feature>
<dbReference type="STRING" id="1176587.A8C56_09465"/>
<dbReference type="PROSITE" id="PS51257">
    <property type="entry name" value="PROKAR_LIPOPROTEIN"/>
    <property type="match status" value="1"/>
</dbReference>